<evidence type="ECO:0000256" key="3">
    <source>
        <dbReference type="ARBA" id="ARBA00022525"/>
    </source>
</evidence>
<evidence type="ECO:0000256" key="4">
    <source>
        <dbReference type="ARBA" id="ARBA00022729"/>
    </source>
</evidence>
<gene>
    <name evidence="12" type="ORF">GCM10008025_13090</name>
</gene>
<feature type="region of interest" description="Disordered" evidence="6">
    <location>
        <begin position="153"/>
        <end position="173"/>
    </location>
</feature>
<feature type="transmembrane region" description="Helical" evidence="7">
    <location>
        <begin position="7"/>
        <end position="27"/>
    </location>
</feature>
<sequence>MKRQRNFYIYSFMVVILFAQSMLSPLFGISVTAERLNDSGNIITDVLYQDSSGSEIDLAAERDKETDIQVSVIWNVDSSNTNVKSDTIILPEEVVIVEDIMQTVESGGEKIGTIAVSTDGQLQLVLDESLPGDLVAEGVEVFNAKIEASEISNNESTENVEQEKITEEKGKIDSANEEVKSDIGSEGINFDSNDKQKNNILAITPFADGSLELITENIIDEIRFTNEDGSEYQAGDFIEVDDKLRLDLTWTLENNHGYTAGDYFEFQLPKQLEIYNEINGALGDYGTYSVSADGKVTFTFNQNIEDNSNVHGSFWIDTEIYEREVTTTEETLNFKVKDEVVESIEINVRPTSGQSIHKEGQPVDGNFNAEMINWTVLVNTTRDNLINAVVTDSVPAGLKLNTNSIVVKEVEVDLSGNVIKEKTTTPKYTDDDSTVDSLNISFGDTNKAYKITYTTTMKESEKDKEGTTNYKNTAFLNSEGQNEKQSSASVSVERPKSLEKSSSNFNEQERSIEWTVKANFNEKKLNVGDVITDTFTFKSGENELRDIFEVVESDISIEQVDSFNSDGTVKEKSDAKSLFDIKINGNTVTYELKQETSKAFIIKYKTKAKSGAIINNDGEISNTVELKGKTTTSSQGVYQQVGKKSHDAINYQDKTIDWTIVVNADAQELKHFVLTDDFSESGQELIPGSVVIKDAAGTDVTESYTVEPIATNDGFKIDFGDINQKYTISYITEFTYDFGSEQTKPNFSNSVYITYETSDGKKYNLNFGDQVNPNKETKNNGVKNGKVNNETKEITWSVDINYNQLNLMNAKLEDVIPDNQSLIDGTVKIYETTIEPNGAVQVGNDVTDDFTVNSNKNHVNVNFGAIDQSYRVIFKTKDKDDIYNGDEVYENTAQFTPKTGETHNLYANVTLPNQGEFLSKSGTHNKEEWTADWVIDVNKSKSILSNVTVTDELGEGQVLLTDSFQVIKGSNEELVKGEDYHLTIDGNTFEISFPDTIKEAYKIRYSTYITVEETGNLDNSAQIKANETVTGTTEKTEAIQVKISTGGGTATGTTGGLNLIKLEEGTDRPLSNIAFQLIKKVGSQDIIVREGNTDEDGELSWTGLTFGEYTLKETVPDGYLGESEQIITLSYEATDGITTKEIYNNRKTGTVKIIKKDERTSEKLPGAEFKISNITTGHEYTLTTGNNGEIVQDVPFGEYTVEEVKAPNGYRVKENINNINIEIGKTTEITLYNEEFVDITGEKKWIHGENITTPDEITVQLLANGTIVQEKTVTAADDWKYSFKNLDKYNGIGNEINYSIKELAVDGYNTHIDGYDLVNIEQIDISGSKTWLDDNSDERPDQITVMLLANGEKVDTQKVIEQNDWKYTFKDLNKFDKNGKEISYAVEEVKVEGYKTNINGFDITNIRTGTIDVKGEKVWKDVNSTDRPESITVELTREVKGVADNNFSKSVTVKPDKQGNWKYEFTDLEEFNANGVAYTYKVAEQDVPEKYESTVNGYQITNVRIGKTEVSGTKRWKDDTTEARPESITVNLLRNNVVIETKEVLAEDNWRYSFTDLDKYDSEGQLYNYTVAEQDVPGYESKVNGYDITNTRSEKRTIEVTKGWLDDNSPNRPKSVIVYLYQNNELFNTVELKAENDWKYVFTDIEAFDEDGQPYEYSIKEKPMVGYETTIEGFNITNLRVGKTEVEGKKIWLDDNSPDRPESITVELFANGTETGKTVEVNAESNWEYKFTNLEKYDTQGKEINYTVKEKAVDGYKTTIDNYNITNLRIGKTEVTGEKIWNEVAEQYRPDSISVNLLADGKKVNSTKVSAETGWTYGFTGLDKYDDQGKEIKYTVEEFNVPVGYTSKVEGYDIINTQVTTEVTGEKIWLDDESPDRPDSITVELLKNGEKTGQTQELSADWEWKYRFTHLPKYDKQGKEIIYSVDEVEVPKGYEKSIEGNKIINLRVGTTSVEGTKTWKDSNSENRPDSIVVELLQNGIKIQEQEVTEATDWKYRFIELPAFDKYGKAYIYTVQEQEVSGYTSTVDGYDITNTLIPVSEENHDPEDTTTGSDNEVSNKQDANEGNKLPDTATNIFNLIAVGLGLLVFGFTLLTVAYWRNRNVV</sequence>
<dbReference type="GO" id="GO:0005518">
    <property type="term" value="F:collagen binding"/>
    <property type="evidence" value="ECO:0007669"/>
    <property type="project" value="InterPro"/>
</dbReference>
<keyword evidence="3" id="KW-0964">Secreted</keyword>
<feature type="domain" description="CNA-B" evidence="9">
    <location>
        <begin position="1325"/>
        <end position="1405"/>
    </location>
</feature>
<evidence type="ECO:0008006" key="14">
    <source>
        <dbReference type="Google" id="ProtNLM"/>
    </source>
</evidence>
<dbReference type="Gene3D" id="2.60.40.1280">
    <property type="match status" value="1"/>
</dbReference>
<evidence type="ECO:0000259" key="11">
    <source>
        <dbReference type="Pfam" id="PF17961"/>
    </source>
</evidence>
<keyword evidence="7" id="KW-1133">Transmembrane helix</keyword>
<dbReference type="Pfam" id="PF05737">
    <property type="entry name" value="Collagen_bind"/>
    <property type="match status" value="4"/>
</dbReference>
<evidence type="ECO:0000256" key="7">
    <source>
        <dbReference type="SAM" id="Phobius"/>
    </source>
</evidence>
<keyword evidence="2" id="KW-0134">Cell wall</keyword>
<dbReference type="InterPro" id="IPR013783">
    <property type="entry name" value="Ig-like_fold"/>
</dbReference>
<keyword evidence="13" id="KW-1185">Reference proteome</keyword>
<dbReference type="GO" id="GO:0007155">
    <property type="term" value="P:cell adhesion"/>
    <property type="evidence" value="ECO:0007669"/>
    <property type="project" value="InterPro"/>
</dbReference>
<dbReference type="Proteomes" id="UP000613512">
    <property type="component" value="Unassembled WGS sequence"/>
</dbReference>
<feature type="compositionally biased region" description="Basic and acidic residues" evidence="6">
    <location>
        <begin position="161"/>
        <end position="173"/>
    </location>
</feature>
<dbReference type="RefSeq" id="WP_188383873.1">
    <property type="nucleotide sequence ID" value="NZ_BMEY01000005.1"/>
</dbReference>
<evidence type="ECO:0000259" key="8">
    <source>
        <dbReference type="Pfam" id="PF05737"/>
    </source>
</evidence>
<evidence type="ECO:0000313" key="12">
    <source>
        <dbReference type="EMBL" id="GGA70639.1"/>
    </source>
</evidence>
<comment type="subcellular location">
    <subcellularLocation>
        <location evidence="1">Secreted</location>
        <location evidence="1">Cell wall</location>
        <topology evidence="1">Peptidoglycan-anchor</topology>
    </subcellularLocation>
</comment>
<reference evidence="12" key="1">
    <citation type="journal article" date="2014" name="Int. J. Syst. Evol. Microbiol.">
        <title>Complete genome sequence of Corynebacterium casei LMG S-19264T (=DSM 44701T), isolated from a smear-ripened cheese.</title>
        <authorList>
            <consortium name="US DOE Joint Genome Institute (JGI-PGF)"/>
            <person name="Walter F."/>
            <person name="Albersmeier A."/>
            <person name="Kalinowski J."/>
            <person name="Ruckert C."/>
        </authorList>
    </citation>
    <scope>NUCLEOTIDE SEQUENCE</scope>
    <source>
        <strain evidence="12">CGMCC 1.12408</strain>
    </source>
</reference>
<dbReference type="InterPro" id="IPR008966">
    <property type="entry name" value="Adhesion_dom_sf"/>
</dbReference>
<evidence type="ECO:0000259" key="9">
    <source>
        <dbReference type="Pfam" id="PF05738"/>
    </source>
</evidence>
<reference evidence="12" key="2">
    <citation type="submission" date="2020-09" db="EMBL/GenBank/DDBJ databases">
        <authorList>
            <person name="Sun Q."/>
            <person name="Zhou Y."/>
        </authorList>
    </citation>
    <scope>NUCLEOTIDE SEQUENCE</scope>
    <source>
        <strain evidence="12">CGMCC 1.12408</strain>
    </source>
</reference>
<protein>
    <recommendedName>
        <fullName evidence="14">Cna B-type domain-containing protein</fullName>
    </recommendedName>
</protein>
<feature type="compositionally biased region" description="Polar residues" evidence="6">
    <location>
        <begin position="474"/>
        <end position="490"/>
    </location>
</feature>
<feature type="domain" description="Collagen binding" evidence="8">
    <location>
        <begin position="354"/>
        <end position="485"/>
    </location>
</feature>
<keyword evidence="7" id="KW-0812">Transmembrane</keyword>
<accession>A0A916W6A9</accession>
<organism evidence="12 13">
    <name type="scientific">Ornithinibacillus halotolerans</name>
    <dbReference type="NCBI Taxonomy" id="1274357"/>
    <lineage>
        <taxon>Bacteria</taxon>
        <taxon>Bacillati</taxon>
        <taxon>Bacillota</taxon>
        <taxon>Bacilli</taxon>
        <taxon>Bacillales</taxon>
        <taxon>Bacillaceae</taxon>
        <taxon>Ornithinibacillus</taxon>
    </lineage>
</organism>
<feature type="transmembrane region" description="Helical" evidence="7">
    <location>
        <begin position="2075"/>
        <end position="2098"/>
    </location>
</feature>
<feature type="domain" description="CNA-B" evidence="9">
    <location>
        <begin position="1413"/>
        <end position="1502"/>
    </location>
</feature>
<comment type="caution">
    <text evidence="12">The sequence shown here is derived from an EMBL/GenBank/DDBJ whole genome shotgun (WGS) entry which is preliminary data.</text>
</comment>
<dbReference type="InterPro" id="IPR041171">
    <property type="entry name" value="SDR_Ig"/>
</dbReference>
<dbReference type="Pfam" id="PF17961">
    <property type="entry name" value="Big_8"/>
    <property type="match status" value="1"/>
</dbReference>
<dbReference type="SUPFAM" id="SSF49401">
    <property type="entry name" value="Bacterial adhesins"/>
    <property type="match status" value="6"/>
</dbReference>
<keyword evidence="5" id="KW-0572">Peptidoglycan-anchor</keyword>
<feature type="domain" description="CNA-B" evidence="9">
    <location>
        <begin position="1775"/>
        <end position="1857"/>
    </location>
</feature>
<dbReference type="InterPro" id="IPR008454">
    <property type="entry name" value="Collagen-bd_Cna-like_B-typ_dom"/>
</dbReference>
<dbReference type="Gene3D" id="2.60.40.10">
    <property type="entry name" value="Immunoglobulins"/>
    <property type="match status" value="2"/>
</dbReference>
<feature type="domain" description="CNA-B" evidence="9">
    <location>
        <begin position="1686"/>
        <end position="1767"/>
    </location>
</feature>
<feature type="domain" description="CNA-B" evidence="9">
    <location>
        <begin position="1239"/>
        <end position="1319"/>
    </location>
</feature>
<feature type="domain" description="SpaA-like prealbumin fold" evidence="10">
    <location>
        <begin position="1149"/>
        <end position="1234"/>
    </location>
</feature>
<feature type="domain" description="CNA-B" evidence="9">
    <location>
        <begin position="1510"/>
        <end position="1591"/>
    </location>
</feature>
<evidence type="ECO:0000256" key="2">
    <source>
        <dbReference type="ARBA" id="ARBA00022512"/>
    </source>
</evidence>
<dbReference type="Pfam" id="PF17802">
    <property type="entry name" value="SpaA"/>
    <property type="match status" value="2"/>
</dbReference>
<keyword evidence="7" id="KW-0472">Membrane</keyword>
<feature type="domain" description="Collagen binding" evidence="8">
    <location>
        <begin position="916"/>
        <end position="1030"/>
    </location>
</feature>
<dbReference type="EMBL" id="BMEY01000005">
    <property type="protein sequence ID" value="GGA70639.1"/>
    <property type="molecule type" value="Genomic_DNA"/>
</dbReference>
<dbReference type="Gene3D" id="2.60.40.1140">
    <property type="entry name" value="Collagen-binding surface protein Cna, B-type domain"/>
    <property type="match status" value="9"/>
</dbReference>
<feature type="domain" description="Collagen binding" evidence="8">
    <location>
        <begin position="652"/>
        <end position="751"/>
    </location>
</feature>
<evidence type="ECO:0000256" key="5">
    <source>
        <dbReference type="ARBA" id="ARBA00023088"/>
    </source>
</evidence>
<dbReference type="CDD" id="cd00222">
    <property type="entry name" value="CollagenBindB"/>
    <property type="match status" value="9"/>
</dbReference>
<evidence type="ECO:0000259" key="10">
    <source>
        <dbReference type="Pfam" id="PF17802"/>
    </source>
</evidence>
<name>A0A916W6A9_9BACI</name>
<feature type="domain" description="CNA-B" evidence="9">
    <location>
        <begin position="1863"/>
        <end position="1945"/>
    </location>
</feature>
<dbReference type="InterPro" id="IPR008456">
    <property type="entry name" value="Collagen-bd_dom"/>
</dbReference>
<feature type="domain" description="SDR-like Ig" evidence="11">
    <location>
        <begin position="242"/>
        <end position="329"/>
    </location>
</feature>
<evidence type="ECO:0000313" key="13">
    <source>
        <dbReference type="Proteomes" id="UP000613512"/>
    </source>
</evidence>
<dbReference type="Gene3D" id="2.60.40.740">
    <property type="match status" value="5"/>
</dbReference>
<proteinExistence type="predicted"/>
<feature type="domain" description="Collagen binding" evidence="8">
    <location>
        <begin position="779"/>
        <end position="898"/>
    </location>
</feature>
<dbReference type="InterPro" id="IPR041033">
    <property type="entry name" value="SpaA_PFL_dom_1"/>
</dbReference>
<feature type="domain" description="CNA-B" evidence="9">
    <location>
        <begin position="1598"/>
        <end position="1678"/>
    </location>
</feature>
<feature type="region of interest" description="Disordered" evidence="6">
    <location>
        <begin position="474"/>
        <end position="505"/>
    </location>
</feature>
<evidence type="ECO:0000256" key="6">
    <source>
        <dbReference type="SAM" id="MobiDB-lite"/>
    </source>
</evidence>
<feature type="region of interest" description="Disordered" evidence="6">
    <location>
        <begin position="2037"/>
        <end position="2067"/>
    </location>
</feature>
<feature type="domain" description="SpaA-like prealbumin fold" evidence="10">
    <location>
        <begin position="1056"/>
        <end position="1141"/>
    </location>
</feature>
<feature type="domain" description="CNA-B" evidence="9">
    <location>
        <begin position="1953"/>
        <end position="2034"/>
    </location>
</feature>
<dbReference type="SUPFAM" id="SSF49478">
    <property type="entry name" value="Cna protein B-type domain"/>
    <property type="match status" value="11"/>
</dbReference>
<evidence type="ECO:0000256" key="1">
    <source>
        <dbReference type="ARBA" id="ARBA00004168"/>
    </source>
</evidence>
<keyword evidence="4" id="KW-0732">Signal</keyword>
<dbReference type="InterPro" id="IPR011252">
    <property type="entry name" value="Fibrogen-bd_dom1"/>
</dbReference>
<dbReference type="Pfam" id="PF05738">
    <property type="entry name" value="Cna_B"/>
    <property type="match status" value="9"/>
</dbReference>